<gene>
    <name evidence="11" type="ORF">HLB44_14525</name>
</gene>
<dbReference type="PROSITE" id="PS50112">
    <property type="entry name" value="PAS"/>
    <property type="match status" value="2"/>
</dbReference>
<dbReference type="Gene3D" id="3.30.565.10">
    <property type="entry name" value="Histidine kinase-like ATPase, C-terminal domain"/>
    <property type="match status" value="1"/>
</dbReference>
<dbReference type="PROSITE" id="PS50113">
    <property type="entry name" value="PAC"/>
    <property type="match status" value="1"/>
</dbReference>
<evidence type="ECO:0000259" key="9">
    <source>
        <dbReference type="PROSITE" id="PS50112"/>
    </source>
</evidence>
<dbReference type="InterPro" id="IPR036097">
    <property type="entry name" value="HisK_dim/P_sf"/>
</dbReference>
<feature type="modified residue" description="4-aspartylphosphate" evidence="6">
    <location>
        <position position="798"/>
    </location>
</feature>
<dbReference type="SMART" id="SM00065">
    <property type="entry name" value="GAF"/>
    <property type="match status" value="1"/>
</dbReference>
<evidence type="ECO:0000256" key="5">
    <source>
        <dbReference type="ARBA" id="ARBA00022777"/>
    </source>
</evidence>
<organism evidence="11 12">
    <name type="scientific">Pseudaquabacterium terrae</name>
    <dbReference type="NCBI Taxonomy" id="2732868"/>
    <lineage>
        <taxon>Bacteria</taxon>
        <taxon>Pseudomonadati</taxon>
        <taxon>Pseudomonadota</taxon>
        <taxon>Betaproteobacteria</taxon>
        <taxon>Burkholderiales</taxon>
        <taxon>Sphaerotilaceae</taxon>
        <taxon>Pseudaquabacterium</taxon>
    </lineage>
</organism>
<dbReference type="InterPro" id="IPR001610">
    <property type="entry name" value="PAC"/>
</dbReference>
<dbReference type="InterPro" id="IPR003594">
    <property type="entry name" value="HATPase_dom"/>
</dbReference>
<keyword evidence="5" id="KW-0418">Kinase</keyword>
<dbReference type="InterPro" id="IPR003018">
    <property type="entry name" value="GAF"/>
</dbReference>
<dbReference type="SUPFAM" id="SSF55785">
    <property type="entry name" value="PYP-like sensor domain (PAS domain)"/>
    <property type="match status" value="2"/>
</dbReference>
<protein>
    <recommendedName>
        <fullName evidence="2">histidine kinase</fullName>
        <ecNumber evidence="2">2.7.13.3</ecNumber>
    </recommendedName>
</protein>
<evidence type="ECO:0000259" key="8">
    <source>
        <dbReference type="PROSITE" id="PS50110"/>
    </source>
</evidence>
<dbReference type="SMART" id="SM00387">
    <property type="entry name" value="HATPase_c"/>
    <property type="match status" value="1"/>
</dbReference>
<evidence type="ECO:0000259" key="10">
    <source>
        <dbReference type="PROSITE" id="PS50113"/>
    </source>
</evidence>
<dbReference type="SMART" id="SM00086">
    <property type="entry name" value="PAC"/>
    <property type="match status" value="2"/>
</dbReference>
<dbReference type="RefSeq" id="WP_173123645.1">
    <property type="nucleotide sequence ID" value="NZ_JABRWJ010000004.1"/>
</dbReference>
<evidence type="ECO:0000259" key="7">
    <source>
        <dbReference type="PROSITE" id="PS50109"/>
    </source>
</evidence>
<dbReference type="InterPro" id="IPR003661">
    <property type="entry name" value="HisK_dim/P_dom"/>
</dbReference>
<dbReference type="Pfam" id="PF08448">
    <property type="entry name" value="PAS_4"/>
    <property type="match status" value="2"/>
</dbReference>
<dbReference type="EC" id="2.7.13.3" evidence="2"/>
<sequence length="863" mass="95628">MNELPGTASESLPAALDELRVQAESRVAELLRRRITKLEPADIAQLVHELGVHQIELEMQNEQLRQAQVALEASRDRYLGLFEHAPVAYLTFELDGRIVEANGRAAALLDRTIEQLLRLHFVELIEPVDRPAYHRAYSTLLRGVGAQLAELRLRVGNGALRFVDLQIALVADDGTGQSQCRAALIDTTERMAMRERGARLAAIVDSSEDAIIGRDLQGRVTAWNEGAERLFGVPAREIIGRTMDDLVPPERRGEELRLLQRLRTGERLSHVESERRREDGHRLPVSMSLSPILDDNRQVIGSSLIARDITDRKRGERALHQRLRQLDLLSQAGQSLIMGDHRAPQTQHELFDRVRLAIGSEIYLNYSRGANPDRLALVGCHGLPPERRGPLNEVPVDGSLCGLIVRQRTPLIVEQLQDSPMTEAHHLQAEGAQCFAGFPLLAGGAVIGVAAFVSTTRQRLREGDLQVIQTVCDQVSAMLERTRLIDELHASEQSLKVADRRKDDFIATLAHELRNPLAPIRNAVGVLRQRADAPDQVAWCRDIIERQVVQMTHLLEDLLDVSRVTRNRIELRRRRILLQQAIEQAVETTRPLIEQHHQTLQLEVPSEALPLYGDLTRLTQVFANLLNNAAKYTDSSGEIRLAVAREGDEVAIRVKDNGIGIDPSQLPQVFDMFAQLEPSLERSHGGLGIGLSLARGLVELHGGRIEARSEGRGRGSEFIVWLPIVHHAADRPAETMPGGLPAAAAHGLRILVIDDNADAARTLAMVLALNGHEVRSAFDGSSGLEAAEAWRPDVAVIDIGMPDLNGYEVCRRLRAQPWGERVLLIACTGWGQDEDRQRARAAGFDAHLVKPIEAEAVLKLLPG</sequence>
<evidence type="ECO:0000256" key="2">
    <source>
        <dbReference type="ARBA" id="ARBA00012438"/>
    </source>
</evidence>
<accession>A0ABX2EI05</accession>
<feature type="domain" description="Response regulatory" evidence="8">
    <location>
        <begin position="749"/>
        <end position="863"/>
    </location>
</feature>
<dbReference type="SMART" id="SM00388">
    <property type="entry name" value="HisKA"/>
    <property type="match status" value="1"/>
</dbReference>
<dbReference type="Proteomes" id="UP000737171">
    <property type="component" value="Unassembled WGS sequence"/>
</dbReference>
<dbReference type="SMART" id="SM00448">
    <property type="entry name" value="REC"/>
    <property type="match status" value="1"/>
</dbReference>
<proteinExistence type="predicted"/>
<reference evidence="11 12" key="1">
    <citation type="submission" date="2020-05" db="EMBL/GenBank/DDBJ databases">
        <title>Aquincola sp. isolate from soil.</title>
        <authorList>
            <person name="Han J."/>
            <person name="Kim D.-U."/>
        </authorList>
    </citation>
    <scope>NUCLEOTIDE SEQUENCE [LARGE SCALE GENOMIC DNA]</scope>
    <source>
        <strain evidence="11 12">S2</strain>
    </source>
</reference>
<dbReference type="Gene3D" id="3.30.450.40">
    <property type="match status" value="1"/>
</dbReference>
<evidence type="ECO:0000256" key="3">
    <source>
        <dbReference type="ARBA" id="ARBA00022553"/>
    </source>
</evidence>
<comment type="caution">
    <text evidence="11">The sequence shown here is derived from an EMBL/GenBank/DDBJ whole genome shotgun (WGS) entry which is preliminary data.</text>
</comment>
<feature type="domain" description="PAS" evidence="9">
    <location>
        <begin position="196"/>
        <end position="266"/>
    </location>
</feature>
<evidence type="ECO:0000256" key="4">
    <source>
        <dbReference type="ARBA" id="ARBA00022679"/>
    </source>
</evidence>
<dbReference type="InterPro" id="IPR004358">
    <property type="entry name" value="Sig_transdc_His_kin-like_C"/>
</dbReference>
<dbReference type="CDD" id="cd00075">
    <property type="entry name" value="HATPase"/>
    <property type="match status" value="1"/>
</dbReference>
<feature type="domain" description="Histidine kinase" evidence="7">
    <location>
        <begin position="508"/>
        <end position="726"/>
    </location>
</feature>
<dbReference type="Pfam" id="PF00512">
    <property type="entry name" value="HisKA"/>
    <property type="match status" value="1"/>
</dbReference>
<dbReference type="PANTHER" id="PTHR43547:SF2">
    <property type="entry name" value="HYBRID SIGNAL TRANSDUCTION HISTIDINE KINASE C"/>
    <property type="match status" value="1"/>
</dbReference>
<dbReference type="InterPro" id="IPR029016">
    <property type="entry name" value="GAF-like_dom_sf"/>
</dbReference>
<dbReference type="SUPFAM" id="SSF52172">
    <property type="entry name" value="CheY-like"/>
    <property type="match status" value="1"/>
</dbReference>
<dbReference type="InterPro" id="IPR000700">
    <property type="entry name" value="PAS-assoc_C"/>
</dbReference>
<dbReference type="InterPro" id="IPR013656">
    <property type="entry name" value="PAS_4"/>
</dbReference>
<dbReference type="InterPro" id="IPR035965">
    <property type="entry name" value="PAS-like_dom_sf"/>
</dbReference>
<comment type="catalytic activity">
    <reaction evidence="1">
        <text>ATP + protein L-histidine = ADP + protein N-phospho-L-histidine.</text>
        <dbReference type="EC" id="2.7.13.3"/>
    </reaction>
</comment>
<dbReference type="Pfam" id="PF02518">
    <property type="entry name" value="HATPase_c"/>
    <property type="match status" value="1"/>
</dbReference>
<feature type="domain" description="PAS" evidence="9">
    <location>
        <begin position="74"/>
        <end position="144"/>
    </location>
</feature>
<dbReference type="InterPro" id="IPR001789">
    <property type="entry name" value="Sig_transdc_resp-reg_receiver"/>
</dbReference>
<dbReference type="SMART" id="SM00091">
    <property type="entry name" value="PAS"/>
    <property type="match status" value="2"/>
</dbReference>
<dbReference type="PANTHER" id="PTHR43547">
    <property type="entry name" value="TWO-COMPONENT HISTIDINE KINASE"/>
    <property type="match status" value="1"/>
</dbReference>
<evidence type="ECO:0000256" key="1">
    <source>
        <dbReference type="ARBA" id="ARBA00000085"/>
    </source>
</evidence>
<evidence type="ECO:0000256" key="6">
    <source>
        <dbReference type="PROSITE-ProRule" id="PRU00169"/>
    </source>
</evidence>
<dbReference type="InterPro" id="IPR011006">
    <property type="entry name" value="CheY-like_superfamily"/>
</dbReference>
<dbReference type="CDD" id="cd00130">
    <property type="entry name" value="PAS"/>
    <property type="match status" value="2"/>
</dbReference>
<keyword evidence="3 6" id="KW-0597">Phosphoprotein</keyword>
<dbReference type="Gene3D" id="3.40.50.2300">
    <property type="match status" value="1"/>
</dbReference>
<dbReference type="InterPro" id="IPR005467">
    <property type="entry name" value="His_kinase_dom"/>
</dbReference>
<dbReference type="Gene3D" id="1.10.287.130">
    <property type="match status" value="1"/>
</dbReference>
<dbReference type="EMBL" id="JABRWJ010000004">
    <property type="protein sequence ID" value="NRF68206.1"/>
    <property type="molecule type" value="Genomic_DNA"/>
</dbReference>
<dbReference type="CDD" id="cd00082">
    <property type="entry name" value="HisKA"/>
    <property type="match status" value="1"/>
</dbReference>
<dbReference type="Pfam" id="PF00072">
    <property type="entry name" value="Response_reg"/>
    <property type="match status" value="1"/>
</dbReference>
<evidence type="ECO:0000313" key="11">
    <source>
        <dbReference type="EMBL" id="NRF68206.1"/>
    </source>
</evidence>
<keyword evidence="4" id="KW-0808">Transferase</keyword>
<dbReference type="Pfam" id="PF13185">
    <property type="entry name" value="GAF_2"/>
    <property type="match status" value="1"/>
</dbReference>
<dbReference type="CDD" id="cd17580">
    <property type="entry name" value="REC_2_DhkD-like"/>
    <property type="match status" value="1"/>
</dbReference>
<keyword evidence="12" id="KW-1185">Reference proteome</keyword>
<dbReference type="InterPro" id="IPR000014">
    <property type="entry name" value="PAS"/>
</dbReference>
<dbReference type="SUPFAM" id="SSF55781">
    <property type="entry name" value="GAF domain-like"/>
    <property type="match status" value="1"/>
</dbReference>
<dbReference type="PROSITE" id="PS50110">
    <property type="entry name" value="RESPONSE_REGULATORY"/>
    <property type="match status" value="1"/>
</dbReference>
<dbReference type="PRINTS" id="PR00344">
    <property type="entry name" value="BCTRLSENSOR"/>
</dbReference>
<evidence type="ECO:0000313" key="12">
    <source>
        <dbReference type="Proteomes" id="UP000737171"/>
    </source>
</evidence>
<dbReference type="PROSITE" id="PS50109">
    <property type="entry name" value="HIS_KIN"/>
    <property type="match status" value="1"/>
</dbReference>
<dbReference type="SUPFAM" id="SSF47384">
    <property type="entry name" value="Homodimeric domain of signal transducing histidine kinase"/>
    <property type="match status" value="1"/>
</dbReference>
<dbReference type="NCBIfam" id="TIGR00229">
    <property type="entry name" value="sensory_box"/>
    <property type="match status" value="2"/>
</dbReference>
<name>A0ABX2EI05_9BURK</name>
<dbReference type="InterPro" id="IPR036890">
    <property type="entry name" value="HATPase_C_sf"/>
</dbReference>
<feature type="domain" description="PAC" evidence="10">
    <location>
        <begin position="269"/>
        <end position="321"/>
    </location>
</feature>
<dbReference type="SUPFAM" id="SSF55874">
    <property type="entry name" value="ATPase domain of HSP90 chaperone/DNA topoisomerase II/histidine kinase"/>
    <property type="match status" value="1"/>
</dbReference>
<dbReference type="Gene3D" id="3.30.450.20">
    <property type="entry name" value="PAS domain"/>
    <property type="match status" value="2"/>
</dbReference>